<evidence type="ECO:0000256" key="10">
    <source>
        <dbReference type="SAM" id="Phobius"/>
    </source>
</evidence>
<evidence type="ECO:0000259" key="12">
    <source>
        <dbReference type="PROSITE" id="PS51846"/>
    </source>
</evidence>
<sequence length="449" mass="51226">MDPDPDATNIMMQILILLVLTMINAFFAGAEMALVSVNKSKMLMLAESGKKKAQLILKLLDEPTKFLSTIQVAITLSGFFASASAATGISQRLAESLAFLNIPYTQQISFVLVTIILSFFTLVYGELVPKRVALQKAETFSMFSVNIIVFVAKIASPFVKLLTFSTNLTLKIFGMKSENLEELVSREEIRSLVEQGKEQGVFNNIEQEMINSIFEFDNKLAREIMTPRIKVFAIDISEPREEYFEELFEMKYSRIPVYEEDIDNIIGVLYIKDLLREAKRVGFEKIDIRAILHKPYLVPESKNIDELFREMQHLKKYFAILINEYGEFSGVVTIEDLVEEVMGDIEDEYDKSGPHIDKIDDYTYLIDGLVSIDEINNKLNLEIDTDISDTVSGLIIDELGYIPMEASNEKVEYNSLIFELVSVEEKRIDKLKLYLPKEDNEQVNLEIAE</sequence>
<dbReference type="Pfam" id="PF01595">
    <property type="entry name" value="CNNM"/>
    <property type="match status" value="1"/>
</dbReference>
<evidence type="ECO:0000256" key="7">
    <source>
        <dbReference type="ARBA" id="ARBA00023136"/>
    </source>
</evidence>
<dbReference type="Gene3D" id="3.10.580.10">
    <property type="entry name" value="CBS-domain"/>
    <property type="match status" value="1"/>
</dbReference>
<feature type="domain" description="CNNM transmembrane" evidence="12">
    <location>
        <begin position="6"/>
        <end position="206"/>
    </location>
</feature>
<dbReference type="SUPFAM" id="SSF56176">
    <property type="entry name" value="FAD-binding/transporter-associated domain-like"/>
    <property type="match status" value="1"/>
</dbReference>
<dbReference type="Proteomes" id="UP000824229">
    <property type="component" value="Unassembled WGS sequence"/>
</dbReference>
<evidence type="ECO:0000256" key="2">
    <source>
        <dbReference type="ARBA" id="ARBA00006337"/>
    </source>
</evidence>
<keyword evidence="5 9" id="KW-1133">Transmembrane helix</keyword>
<dbReference type="PANTHER" id="PTHR22777:SF17">
    <property type="entry name" value="UPF0053 PROTEIN SLL0260"/>
    <property type="match status" value="1"/>
</dbReference>
<dbReference type="Gene3D" id="3.30.465.10">
    <property type="match status" value="1"/>
</dbReference>
<reference evidence="13" key="2">
    <citation type="submission" date="2021-04" db="EMBL/GenBank/DDBJ databases">
        <authorList>
            <person name="Gilroy R."/>
        </authorList>
    </citation>
    <scope>NUCLEOTIDE SEQUENCE</scope>
    <source>
        <strain evidence="13">B5-657</strain>
    </source>
</reference>
<evidence type="ECO:0000259" key="11">
    <source>
        <dbReference type="PROSITE" id="PS51371"/>
    </source>
</evidence>
<evidence type="ECO:0000256" key="4">
    <source>
        <dbReference type="ARBA" id="ARBA00022737"/>
    </source>
</evidence>
<evidence type="ECO:0000256" key="5">
    <source>
        <dbReference type="ARBA" id="ARBA00022989"/>
    </source>
</evidence>
<reference evidence="13" key="1">
    <citation type="journal article" date="2021" name="PeerJ">
        <title>Extensive microbial diversity within the chicken gut microbiome revealed by metagenomics and culture.</title>
        <authorList>
            <person name="Gilroy R."/>
            <person name="Ravi A."/>
            <person name="Getino M."/>
            <person name="Pursley I."/>
            <person name="Horton D.L."/>
            <person name="Alikhan N.F."/>
            <person name="Baker D."/>
            <person name="Gharbi K."/>
            <person name="Hall N."/>
            <person name="Watson M."/>
            <person name="Adriaenssens E.M."/>
            <person name="Foster-Nyarko E."/>
            <person name="Jarju S."/>
            <person name="Secka A."/>
            <person name="Antonio M."/>
            <person name="Oren A."/>
            <person name="Chaudhuri R.R."/>
            <person name="La Ragione R."/>
            <person name="Hildebrand F."/>
            <person name="Pallen M.J."/>
        </authorList>
    </citation>
    <scope>NUCLEOTIDE SEQUENCE</scope>
    <source>
        <strain evidence="13">B5-657</strain>
    </source>
</reference>
<comment type="subcellular location">
    <subcellularLocation>
        <location evidence="1">Membrane</location>
        <topology evidence="1">Multi-pass membrane protein</topology>
    </subcellularLocation>
</comment>
<dbReference type="InterPro" id="IPR044751">
    <property type="entry name" value="Ion_transp-like_CBS"/>
</dbReference>
<dbReference type="EMBL" id="JAHLFQ010000107">
    <property type="protein sequence ID" value="MBU3804075.1"/>
    <property type="molecule type" value="Genomic_DNA"/>
</dbReference>
<evidence type="ECO:0000256" key="6">
    <source>
        <dbReference type="ARBA" id="ARBA00023122"/>
    </source>
</evidence>
<feature type="transmembrane region" description="Helical" evidence="10">
    <location>
        <begin position="66"/>
        <end position="88"/>
    </location>
</feature>
<dbReference type="InterPro" id="IPR000644">
    <property type="entry name" value="CBS_dom"/>
</dbReference>
<protein>
    <submittedName>
        <fullName evidence="13">Hemolysin family protein</fullName>
    </submittedName>
</protein>
<keyword evidence="4" id="KW-0677">Repeat</keyword>
<keyword evidence="3 9" id="KW-0812">Transmembrane</keyword>
<dbReference type="GO" id="GO:0005886">
    <property type="term" value="C:plasma membrane"/>
    <property type="evidence" value="ECO:0007669"/>
    <property type="project" value="TreeGrafter"/>
</dbReference>
<dbReference type="InterPro" id="IPR036318">
    <property type="entry name" value="FAD-bd_PCMH-like_sf"/>
</dbReference>
<feature type="domain" description="CBS" evidence="11">
    <location>
        <begin position="225"/>
        <end position="288"/>
    </location>
</feature>
<proteinExistence type="inferred from homology"/>
<accession>A0A9E2KC46</accession>
<dbReference type="InterPro" id="IPR046342">
    <property type="entry name" value="CBS_dom_sf"/>
</dbReference>
<keyword evidence="7 9" id="KW-0472">Membrane</keyword>
<evidence type="ECO:0000313" key="13">
    <source>
        <dbReference type="EMBL" id="MBU3804075.1"/>
    </source>
</evidence>
<dbReference type="PROSITE" id="PS51371">
    <property type="entry name" value="CBS"/>
    <property type="match status" value="2"/>
</dbReference>
<organism evidence="13 14">
    <name type="scientific">Candidatus Cellulosilyticum pullistercoris</name>
    <dbReference type="NCBI Taxonomy" id="2838521"/>
    <lineage>
        <taxon>Bacteria</taxon>
        <taxon>Bacillati</taxon>
        <taxon>Bacillota</taxon>
        <taxon>Clostridia</taxon>
        <taxon>Lachnospirales</taxon>
        <taxon>Cellulosilyticaceae</taxon>
        <taxon>Cellulosilyticum</taxon>
    </lineage>
</organism>
<evidence type="ECO:0000313" key="14">
    <source>
        <dbReference type="Proteomes" id="UP000824229"/>
    </source>
</evidence>
<evidence type="ECO:0000256" key="1">
    <source>
        <dbReference type="ARBA" id="ARBA00004141"/>
    </source>
</evidence>
<feature type="transmembrane region" description="Helical" evidence="10">
    <location>
        <begin position="140"/>
        <end position="159"/>
    </location>
</feature>
<gene>
    <name evidence="13" type="ORF">H9872_04880</name>
</gene>
<dbReference type="Pfam" id="PF03471">
    <property type="entry name" value="CorC_HlyC"/>
    <property type="match status" value="1"/>
</dbReference>
<dbReference type="SMART" id="SM01091">
    <property type="entry name" value="CorC_HlyC"/>
    <property type="match status" value="1"/>
</dbReference>
<evidence type="ECO:0000256" key="8">
    <source>
        <dbReference type="PROSITE-ProRule" id="PRU00703"/>
    </source>
</evidence>
<feature type="transmembrane region" description="Helical" evidence="10">
    <location>
        <begin position="108"/>
        <end position="128"/>
    </location>
</feature>
<dbReference type="PROSITE" id="PS51846">
    <property type="entry name" value="CNNM"/>
    <property type="match status" value="1"/>
</dbReference>
<dbReference type="InterPro" id="IPR002550">
    <property type="entry name" value="CNNM"/>
</dbReference>
<dbReference type="GO" id="GO:0050660">
    <property type="term" value="F:flavin adenine dinucleotide binding"/>
    <property type="evidence" value="ECO:0007669"/>
    <property type="project" value="InterPro"/>
</dbReference>
<dbReference type="InterPro" id="IPR005170">
    <property type="entry name" value="Transptr-assoc_dom"/>
</dbReference>
<dbReference type="CDD" id="cd04590">
    <property type="entry name" value="CBS_pair_CorC_HlyC_assoc"/>
    <property type="match status" value="1"/>
</dbReference>
<comment type="similarity">
    <text evidence="2">Belongs to the UPF0053 family.</text>
</comment>
<feature type="domain" description="CBS" evidence="11">
    <location>
        <begin position="291"/>
        <end position="348"/>
    </location>
</feature>
<dbReference type="FunFam" id="3.10.580.10:FF:000002">
    <property type="entry name" value="Magnesium/cobalt efflux protein CorC"/>
    <property type="match status" value="1"/>
</dbReference>
<comment type="caution">
    <text evidence="13">The sequence shown here is derived from an EMBL/GenBank/DDBJ whole genome shotgun (WGS) entry which is preliminary data.</text>
</comment>
<keyword evidence="6 8" id="KW-0129">CBS domain</keyword>
<dbReference type="InterPro" id="IPR016169">
    <property type="entry name" value="FAD-bd_PCMH_sub2"/>
</dbReference>
<dbReference type="SUPFAM" id="SSF54631">
    <property type="entry name" value="CBS-domain pair"/>
    <property type="match status" value="1"/>
</dbReference>
<feature type="transmembrane region" description="Helical" evidence="10">
    <location>
        <begin position="12"/>
        <end position="35"/>
    </location>
</feature>
<dbReference type="AlphaFoldDB" id="A0A9E2KC46"/>
<evidence type="ECO:0000256" key="3">
    <source>
        <dbReference type="ARBA" id="ARBA00022692"/>
    </source>
</evidence>
<dbReference type="Pfam" id="PF00571">
    <property type="entry name" value="CBS"/>
    <property type="match status" value="2"/>
</dbReference>
<evidence type="ECO:0000256" key="9">
    <source>
        <dbReference type="PROSITE-ProRule" id="PRU01193"/>
    </source>
</evidence>
<name>A0A9E2KC46_9FIRM</name>
<dbReference type="PANTHER" id="PTHR22777">
    <property type="entry name" value="HEMOLYSIN-RELATED"/>
    <property type="match status" value="1"/>
</dbReference>